<keyword evidence="7" id="KW-1003">Cell membrane</keyword>
<dbReference type="GO" id="GO:0006811">
    <property type="term" value="P:monoatomic ion transport"/>
    <property type="evidence" value="ECO:0007669"/>
    <property type="project" value="UniProtKB-KW"/>
</dbReference>
<sequence length="460" mass="50015">MYHAESWSDKTKLLLKILWPILVTQLGLYAMNLTDTIMSGWVSKQDLAGVAIGSSLWMPIITGINGILLAVTPIVSQMVGSGKQSGIARFISQALYVSFMVAMAVVIAGFFLFKPVIGLMGLEDKVAHIAYYYLVALLFGIVPLFASNVLRYFFDAQGFTRISMFITLLAVPFNILLNYVFIFGKFGVPAYGGIGSGYATAITYWLILLISIVMTFKMPAVRSYRLFIEWAAPSLKAWKELFTIGIPIGLSIFFEVSIFSVVTLLMGMLFDTGTIASHQIALSFSSLVFMVPLSISMALTIVVGYSVGSGKMKAARQYSLLGVGGGIGLMGLAAFVLFFLREPIAYLYTQDSEVAVLAAQFLIFAIFYQISDAAQASLLGVLRGYKDVQMPFLIAFVSYWIVGLPSGYLLSAYTSMGAYGFWAGIIIGLTFAAAGFMLRLMRIQKNIRLGAAPAVVEAGA</sequence>
<dbReference type="GO" id="GO:0042910">
    <property type="term" value="F:xenobiotic transmembrane transporter activity"/>
    <property type="evidence" value="ECO:0007669"/>
    <property type="project" value="InterPro"/>
</dbReference>
<evidence type="ECO:0000256" key="12">
    <source>
        <dbReference type="ARBA" id="ARBA00031636"/>
    </source>
</evidence>
<dbReference type="PANTHER" id="PTHR43298">
    <property type="entry name" value="MULTIDRUG RESISTANCE PROTEIN NORM-RELATED"/>
    <property type="match status" value="1"/>
</dbReference>
<comment type="caution">
    <text evidence="14">The sequence shown here is derived from an EMBL/GenBank/DDBJ whole genome shotgun (WGS) entry which is preliminary data.</text>
</comment>
<keyword evidence="10" id="KW-0406">Ion transport</keyword>
<evidence type="ECO:0000256" key="6">
    <source>
        <dbReference type="ARBA" id="ARBA00022449"/>
    </source>
</evidence>
<feature type="transmembrane region" description="Helical" evidence="13">
    <location>
        <begin position="162"/>
        <end position="182"/>
    </location>
</feature>
<name>A0A3A6PNF1_9BACL</name>
<evidence type="ECO:0000256" key="13">
    <source>
        <dbReference type="SAM" id="Phobius"/>
    </source>
</evidence>
<feature type="transmembrane region" description="Helical" evidence="13">
    <location>
        <begin position="202"/>
        <end position="220"/>
    </location>
</feature>
<feature type="transmembrane region" description="Helical" evidence="13">
    <location>
        <begin position="282"/>
        <end position="306"/>
    </location>
</feature>
<evidence type="ECO:0000313" key="15">
    <source>
        <dbReference type="Proteomes" id="UP000267798"/>
    </source>
</evidence>
<keyword evidence="11 13" id="KW-0472">Membrane</keyword>
<dbReference type="OrthoDB" id="9780160at2"/>
<accession>A0A3A6PNF1</accession>
<evidence type="ECO:0000256" key="7">
    <source>
        <dbReference type="ARBA" id="ARBA00022475"/>
    </source>
</evidence>
<dbReference type="PANTHER" id="PTHR43298:SF2">
    <property type="entry name" value="FMN_FAD EXPORTER YEEO-RELATED"/>
    <property type="match status" value="1"/>
</dbReference>
<dbReference type="NCBIfam" id="TIGR00797">
    <property type="entry name" value="matE"/>
    <property type="match status" value="1"/>
</dbReference>
<organism evidence="14 15">
    <name type="scientific">Paenibacillus pinisoli</name>
    <dbReference type="NCBI Taxonomy" id="1276110"/>
    <lineage>
        <taxon>Bacteria</taxon>
        <taxon>Bacillati</taxon>
        <taxon>Bacillota</taxon>
        <taxon>Bacilli</taxon>
        <taxon>Bacillales</taxon>
        <taxon>Paenibacillaceae</taxon>
        <taxon>Paenibacillus</taxon>
    </lineage>
</organism>
<dbReference type="EMBL" id="QXQB01000002">
    <property type="protein sequence ID" value="RJX39719.1"/>
    <property type="molecule type" value="Genomic_DNA"/>
</dbReference>
<comment type="function">
    <text evidence="1">Multidrug efflux pump.</text>
</comment>
<feature type="transmembrane region" description="Helical" evidence="13">
    <location>
        <begin position="95"/>
        <end position="117"/>
    </location>
</feature>
<proteinExistence type="inferred from homology"/>
<feature type="transmembrane region" description="Helical" evidence="13">
    <location>
        <begin position="51"/>
        <end position="75"/>
    </location>
</feature>
<dbReference type="AlphaFoldDB" id="A0A3A6PNF1"/>
<keyword evidence="5" id="KW-0813">Transport</keyword>
<dbReference type="PIRSF" id="PIRSF006603">
    <property type="entry name" value="DinF"/>
    <property type="match status" value="1"/>
</dbReference>
<evidence type="ECO:0000256" key="1">
    <source>
        <dbReference type="ARBA" id="ARBA00003408"/>
    </source>
</evidence>
<evidence type="ECO:0000256" key="8">
    <source>
        <dbReference type="ARBA" id="ARBA00022692"/>
    </source>
</evidence>
<feature type="transmembrane region" description="Helical" evidence="13">
    <location>
        <begin position="392"/>
        <end position="413"/>
    </location>
</feature>
<dbReference type="CDD" id="cd13131">
    <property type="entry name" value="MATE_NorM_like"/>
    <property type="match status" value="1"/>
</dbReference>
<dbReference type="Proteomes" id="UP000267798">
    <property type="component" value="Unassembled WGS sequence"/>
</dbReference>
<keyword evidence="6" id="KW-0050">Antiport</keyword>
<feature type="transmembrane region" description="Helical" evidence="13">
    <location>
        <begin position="352"/>
        <end position="371"/>
    </location>
</feature>
<evidence type="ECO:0000256" key="3">
    <source>
        <dbReference type="ARBA" id="ARBA00010199"/>
    </source>
</evidence>
<feature type="transmembrane region" description="Helical" evidence="13">
    <location>
        <begin position="12"/>
        <end position="31"/>
    </location>
</feature>
<dbReference type="InterPro" id="IPR050222">
    <property type="entry name" value="MATE_MdtK"/>
</dbReference>
<comment type="similarity">
    <text evidence="3">Belongs to the multi antimicrobial extrusion (MATE) (TC 2.A.66.1) family.</text>
</comment>
<dbReference type="InterPro" id="IPR002528">
    <property type="entry name" value="MATE_fam"/>
</dbReference>
<evidence type="ECO:0000256" key="4">
    <source>
        <dbReference type="ARBA" id="ARBA00020268"/>
    </source>
</evidence>
<keyword evidence="9 13" id="KW-1133">Transmembrane helix</keyword>
<reference evidence="14 15" key="1">
    <citation type="submission" date="2018-09" db="EMBL/GenBank/DDBJ databases">
        <title>Paenibacillus aracenensis nov. sp. isolated from a cave in southern Spain.</title>
        <authorList>
            <person name="Jurado V."/>
            <person name="Gutierrez-Patricio S."/>
            <person name="Gonzalez-Pimentel J.L."/>
            <person name="Miller A.Z."/>
            <person name="Laiz L."/>
            <person name="Saiz-Jimenez C."/>
        </authorList>
    </citation>
    <scope>NUCLEOTIDE SEQUENCE [LARGE SCALE GENOMIC DNA]</scope>
    <source>
        <strain evidence="14 15">JCM 19203</strain>
    </source>
</reference>
<feature type="transmembrane region" description="Helical" evidence="13">
    <location>
        <begin position="129"/>
        <end position="150"/>
    </location>
</feature>
<protein>
    <recommendedName>
        <fullName evidence="4">Probable multidrug resistance protein NorM</fullName>
    </recommendedName>
    <alternativeName>
        <fullName evidence="12">Multidrug-efflux transporter</fullName>
    </alternativeName>
</protein>
<evidence type="ECO:0000256" key="2">
    <source>
        <dbReference type="ARBA" id="ARBA00004651"/>
    </source>
</evidence>
<evidence type="ECO:0000256" key="10">
    <source>
        <dbReference type="ARBA" id="ARBA00023065"/>
    </source>
</evidence>
<feature type="transmembrane region" description="Helical" evidence="13">
    <location>
        <begin position="318"/>
        <end position="340"/>
    </location>
</feature>
<evidence type="ECO:0000256" key="5">
    <source>
        <dbReference type="ARBA" id="ARBA00022448"/>
    </source>
</evidence>
<dbReference type="GO" id="GO:0015297">
    <property type="term" value="F:antiporter activity"/>
    <property type="evidence" value="ECO:0007669"/>
    <property type="project" value="UniProtKB-KW"/>
</dbReference>
<dbReference type="RefSeq" id="WP_120109426.1">
    <property type="nucleotide sequence ID" value="NZ_QXQB01000002.1"/>
</dbReference>
<evidence type="ECO:0000313" key="14">
    <source>
        <dbReference type="EMBL" id="RJX39719.1"/>
    </source>
</evidence>
<dbReference type="GO" id="GO:0005886">
    <property type="term" value="C:plasma membrane"/>
    <property type="evidence" value="ECO:0007669"/>
    <property type="project" value="UniProtKB-SubCell"/>
</dbReference>
<keyword evidence="8 13" id="KW-0812">Transmembrane</keyword>
<comment type="subcellular location">
    <subcellularLocation>
        <location evidence="2">Cell membrane</location>
        <topology evidence="2">Multi-pass membrane protein</topology>
    </subcellularLocation>
</comment>
<evidence type="ECO:0000256" key="9">
    <source>
        <dbReference type="ARBA" id="ARBA00022989"/>
    </source>
</evidence>
<gene>
    <name evidence="14" type="ORF">D3P09_09970</name>
</gene>
<dbReference type="InterPro" id="IPR048279">
    <property type="entry name" value="MdtK-like"/>
</dbReference>
<evidence type="ECO:0000256" key="11">
    <source>
        <dbReference type="ARBA" id="ARBA00023136"/>
    </source>
</evidence>
<feature type="transmembrane region" description="Helical" evidence="13">
    <location>
        <begin position="419"/>
        <end position="438"/>
    </location>
</feature>
<keyword evidence="15" id="KW-1185">Reference proteome</keyword>
<feature type="transmembrane region" description="Helical" evidence="13">
    <location>
        <begin position="241"/>
        <end position="270"/>
    </location>
</feature>
<dbReference type="Pfam" id="PF01554">
    <property type="entry name" value="MatE"/>
    <property type="match status" value="2"/>
</dbReference>